<organism evidence="2 3">
    <name type="scientific">Effrenium voratum</name>
    <dbReference type="NCBI Taxonomy" id="2562239"/>
    <lineage>
        <taxon>Eukaryota</taxon>
        <taxon>Sar</taxon>
        <taxon>Alveolata</taxon>
        <taxon>Dinophyceae</taxon>
        <taxon>Suessiales</taxon>
        <taxon>Symbiodiniaceae</taxon>
        <taxon>Effrenium</taxon>
    </lineage>
</organism>
<comment type="caution">
    <text evidence="2">The sequence shown here is derived from an EMBL/GenBank/DDBJ whole genome shotgun (WGS) entry which is preliminary data.</text>
</comment>
<feature type="chain" id="PRO_5041457231" description="J domain-containing protein" evidence="1">
    <location>
        <begin position="24"/>
        <end position="326"/>
    </location>
</feature>
<dbReference type="EMBL" id="CAUJNA010003816">
    <property type="protein sequence ID" value="CAJ1410421.1"/>
    <property type="molecule type" value="Genomic_DNA"/>
</dbReference>
<sequence>MALRSAALVCLVLGMCRWRWSFAAPKAEVSKAQKRKRYAPRSTEERLLWALGCELWRAGRDMALASGSVSRGEISAIFAEEEEIGSATSSHLPTVLQHGGEALQEAGGALLDGRWRLAWQRLERAQGTGQEYWPCQGLNGLVDLVFSMAEMPSMPSALRTWGAAQSLEHLAEGLDSAIDAIDHNFQIQYPHRERAEALLVTATETLRDAAVIFDGGDFFLPRDPRKVGMHFHDDDGDFWEEDDLGDVSDPLEYISGDLAATLRIRNIQKELIRAAGTTDSDGPESRKKLLHRLVRENHPDQNPGKEEEVRPAFEYCLRMLRLCKES</sequence>
<evidence type="ECO:0000256" key="1">
    <source>
        <dbReference type="SAM" id="SignalP"/>
    </source>
</evidence>
<reference evidence="2" key="1">
    <citation type="submission" date="2023-08" db="EMBL/GenBank/DDBJ databases">
        <authorList>
            <person name="Chen Y."/>
            <person name="Shah S."/>
            <person name="Dougan E. K."/>
            <person name="Thang M."/>
            <person name="Chan C."/>
        </authorList>
    </citation>
    <scope>NUCLEOTIDE SEQUENCE</scope>
</reference>
<keyword evidence="1" id="KW-0732">Signal</keyword>
<evidence type="ECO:0008006" key="4">
    <source>
        <dbReference type="Google" id="ProtNLM"/>
    </source>
</evidence>
<protein>
    <recommendedName>
        <fullName evidence="4">J domain-containing protein</fullName>
    </recommendedName>
</protein>
<keyword evidence="3" id="KW-1185">Reference proteome</keyword>
<feature type="signal peptide" evidence="1">
    <location>
        <begin position="1"/>
        <end position="23"/>
    </location>
</feature>
<evidence type="ECO:0000313" key="3">
    <source>
        <dbReference type="Proteomes" id="UP001178507"/>
    </source>
</evidence>
<name>A0AA36NM37_9DINO</name>
<gene>
    <name evidence="2" type="ORF">EVOR1521_LOCUS31248</name>
</gene>
<dbReference type="Proteomes" id="UP001178507">
    <property type="component" value="Unassembled WGS sequence"/>
</dbReference>
<evidence type="ECO:0000313" key="2">
    <source>
        <dbReference type="EMBL" id="CAJ1410421.1"/>
    </source>
</evidence>
<proteinExistence type="predicted"/>
<dbReference type="AlphaFoldDB" id="A0AA36NM37"/>
<accession>A0AA36NM37</accession>